<dbReference type="SUPFAM" id="SSF52113">
    <property type="entry name" value="BRCT domain"/>
    <property type="match status" value="1"/>
</dbReference>
<keyword evidence="7" id="KW-0863">Zinc-finger</keyword>
<dbReference type="SMART" id="SM00292">
    <property type="entry name" value="BRCT"/>
    <property type="match status" value="1"/>
</dbReference>
<dbReference type="Gene3D" id="3.30.1740.10">
    <property type="entry name" value="Zinc finger, PARP-type"/>
    <property type="match status" value="2"/>
</dbReference>
<dbReference type="InterPro" id="IPR049296">
    <property type="entry name" value="PARP1-like_PADR1_N"/>
</dbReference>
<keyword evidence="4" id="KW-0808">Transferase</keyword>
<comment type="catalytic activity">
    <reaction evidence="12">
        <text>NAD(+) + (ADP-D-ribosyl)n-acceptor = nicotinamide + (ADP-D-ribosyl)n+1-acceptor + H(+).</text>
        <dbReference type="EC" id="2.4.2.30"/>
    </reaction>
</comment>
<dbReference type="PROSITE" id="PS51977">
    <property type="entry name" value="WGR"/>
    <property type="match status" value="1"/>
</dbReference>
<comment type="subcellular location">
    <subcellularLocation>
        <location evidence="1">Nucleus</location>
    </subcellularLocation>
</comment>
<keyword evidence="10" id="KW-0238">DNA-binding</keyword>
<dbReference type="Pfam" id="PF00533">
    <property type="entry name" value="BRCT"/>
    <property type="match status" value="1"/>
</dbReference>
<evidence type="ECO:0000256" key="8">
    <source>
        <dbReference type="ARBA" id="ARBA00022833"/>
    </source>
</evidence>
<sequence>MSDSDFPFKAEYAKSDRSSCKKCRGGIKKGSVRLAKMMQSPFFDGKVPTWYHYSCFWKMAEVKATSEIVGYDGLRWTDQEKIRNKIAGDETKESVEDKVVSKETTTSDFSMEYAKSNRSTCRACKEKIAKDELRIAISETDPHDKIIENWHHLDCFCDPMKLVEFGWKKEYDVKKIQGFSCLKKEDKDIVLKKLVLKDVKRKAAAQAGTAAKKAKTESKEEKALKEQSQALWKIRDSLNRSVSNKALRELLEDNNQVPPKGESELLNAVTDGMVFGAMERCPDCNNGQLTVRNDAYHCTGHLTSWTKCTYTTKTPKRKPWKISDSMKEINFLKKFKFSAYNKGNRVFSEGVIPSTSTSDSASSPENPDKPLQDLKIALIGKLSKTNKEMSKCIESFGGSVVTAIDSKVACCISTAAEVKKMNKKMKDAKSADVHVVAEDFLDDVKKGGVALMIMKHSIASWGSDPHGRIGGVTQVDKGPSQEELLEQKYKIGDDKLKMMVKGGSAVDPNSGLQDCSHIYSEGDTKYQATLGLVDIVRGTNSFYKLQMLEDDRKDKTA</sequence>
<keyword evidence="9" id="KW-0520">NAD</keyword>
<evidence type="ECO:0000256" key="6">
    <source>
        <dbReference type="ARBA" id="ARBA00022765"/>
    </source>
</evidence>
<dbReference type="SUPFAM" id="SSF57716">
    <property type="entry name" value="Glucocorticoid receptor-like (DNA-binding domain)"/>
    <property type="match status" value="2"/>
</dbReference>
<evidence type="ECO:0000256" key="5">
    <source>
        <dbReference type="ARBA" id="ARBA00022723"/>
    </source>
</evidence>
<protein>
    <recommendedName>
        <fullName evidence="2">NAD(+) ADP-ribosyltransferase</fullName>
        <ecNumber evidence="2">2.4.2.30</ecNumber>
    </recommendedName>
</protein>
<dbReference type="Gene3D" id="3.40.50.10190">
    <property type="entry name" value="BRCT domain"/>
    <property type="match status" value="1"/>
</dbReference>
<dbReference type="Pfam" id="PF08063">
    <property type="entry name" value="Zn_ribbon_PADR1"/>
    <property type="match status" value="1"/>
</dbReference>
<evidence type="ECO:0000256" key="2">
    <source>
        <dbReference type="ARBA" id="ARBA00012020"/>
    </source>
</evidence>
<dbReference type="Gene3D" id="1.10.20.130">
    <property type="match status" value="1"/>
</dbReference>
<gene>
    <name evidence="18" type="primary">LOC102804644</name>
</gene>
<evidence type="ECO:0000256" key="1">
    <source>
        <dbReference type="ARBA" id="ARBA00004123"/>
    </source>
</evidence>
<name>A0ABM0LXA4_SACKO</name>
<dbReference type="SUPFAM" id="SSF142921">
    <property type="entry name" value="WGR domain-like"/>
    <property type="match status" value="1"/>
</dbReference>
<accession>A0ABM0LXA4</accession>
<evidence type="ECO:0000256" key="12">
    <source>
        <dbReference type="ARBA" id="ARBA00033987"/>
    </source>
</evidence>
<reference evidence="18" key="1">
    <citation type="submission" date="2025-08" db="UniProtKB">
        <authorList>
            <consortium name="RefSeq"/>
        </authorList>
    </citation>
    <scope>IDENTIFICATION</scope>
    <source>
        <tissue evidence="18">Testes</tissue>
    </source>
</reference>
<dbReference type="InterPro" id="IPR012982">
    <property type="entry name" value="PARP1-like_PADR1_Zn_ribbon"/>
</dbReference>
<dbReference type="PROSITE" id="PS50064">
    <property type="entry name" value="ZF_PARP_2"/>
    <property type="match status" value="2"/>
</dbReference>
<evidence type="ECO:0000313" key="17">
    <source>
        <dbReference type="Proteomes" id="UP000694865"/>
    </source>
</evidence>
<dbReference type="InterPro" id="IPR050800">
    <property type="entry name" value="ARTD/PARP"/>
</dbReference>
<dbReference type="PROSITE" id="PS00347">
    <property type="entry name" value="ZF_PARP_1"/>
    <property type="match status" value="1"/>
</dbReference>
<proteinExistence type="predicted"/>
<keyword evidence="6" id="KW-0013">ADP-ribosylation</keyword>
<feature type="compositionally biased region" description="Low complexity" evidence="13">
    <location>
        <begin position="354"/>
        <end position="363"/>
    </location>
</feature>
<keyword evidence="5" id="KW-0479">Metal-binding</keyword>
<dbReference type="Gene3D" id="2.20.25.630">
    <property type="match status" value="1"/>
</dbReference>
<evidence type="ECO:0000259" key="15">
    <source>
        <dbReference type="PROSITE" id="PS50172"/>
    </source>
</evidence>
<dbReference type="InterPro" id="IPR001357">
    <property type="entry name" value="BRCT_dom"/>
</dbReference>
<dbReference type="PANTHER" id="PTHR10459:SF112">
    <property type="entry name" value="POLY [ADP-RIBOSE] POLYMERASE 1"/>
    <property type="match status" value="1"/>
</dbReference>
<keyword evidence="11" id="KW-0539">Nucleus</keyword>
<dbReference type="GeneID" id="102804644"/>
<dbReference type="InterPro" id="IPR001510">
    <property type="entry name" value="Znf_PARP"/>
</dbReference>
<dbReference type="RefSeq" id="XP_006812395.1">
    <property type="nucleotide sequence ID" value="XM_006812332.1"/>
</dbReference>
<dbReference type="Pfam" id="PF00645">
    <property type="entry name" value="zf-PARP"/>
    <property type="match status" value="2"/>
</dbReference>
<dbReference type="EC" id="2.4.2.30" evidence="2"/>
<dbReference type="Proteomes" id="UP000694865">
    <property type="component" value="Unplaced"/>
</dbReference>
<dbReference type="InterPro" id="IPR036930">
    <property type="entry name" value="WGR_dom_sf"/>
</dbReference>
<evidence type="ECO:0000256" key="7">
    <source>
        <dbReference type="ARBA" id="ARBA00022771"/>
    </source>
</evidence>
<evidence type="ECO:0000256" key="13">
    <source>
        <dbReference type="SAM" id="MobiDB-lite"/>
    </source>
</evidence>
<feature type="domain" description="PARP-type" evidence="14">
    <location>
        <begin position="8"/>
        <end position="90"/>
    </location>
</feature>
<keyword evidence="3" id="KW-0328">Glycosyltransferase</keyword>
<keyword evidence="17" id="KW-1185">Reference proteome</keyword>
<dbReference type="CDD" id="cd17747">
    <property type="entry name" value="BRCT_PARP1"/>
    <property type="match status" value="1"/>
</dbReference>
<dbReference type="InterPro" id="IPR038650">
    <property type="entry name" value="PADR1_C_dom_sf"/>
</dbReference>
<feature type="domain" description="PARP-type" evidence="14">
    <location>
        <begin position="109"/>
        <end position="194"/>
    </location>
</feature>
<dbReference type="SMART" id="SM01336">
    <property type="entry name" value="zf-PARP"/>
    <property type="match status" value="2"/>
</dbReference>
<evidence type="ECO:0000313" key="18">
    <source>
        <dbReference type="RefSeq" id="XP_006812395.1"/>
    </source>
</evidence>
<evidence type="ECO:0000259" key="16">
    <source>
        <dbReference type="PROSITE" id="PS51977"/>
    </source>
</evidence>
<dbReference type="PROSITE" id="PS50172">
    <property type="entry name" value="BRCT"/>
    <property type="match status" value="1"/>
</dbReference>
<evidence type="ECO:0000259" key="14">
    <source>
        <dbReference type="PROSITE" id="PS50064"/>
    </source>
</evidence>
<evidence type="ECO:0000256" key="9">
    <source>
        <dbReference type="ARBA" id="ARBA00023027"/>
    </source>
</evidence>
<feature type="region of interest" description="Disordered" evidence="13">
    <location>
        <begin position="351"/>
        <end position="370"/>
    </location>
</feature>
<organism evidence="17 18">
    <name type="scientific">Saccoglossus kowalevskii</name>
    <name type="common">Acorn worm</name>
    <dbReference type="NCBI Taxonomy" id="10224"/>
    <lineage>
        <taxon>Eukaryota</taxon>
        <taxon>Metazoa</taxon>
        <taxon>Hemichordata</taxon>
        <taxon>Enteropneusta</taxon>
        <taxon>Harrimaniidae</taxon>
        <taxon>Saccoglossus</taxon>
    </lineage>
</organism>
<dbReference type="InterPro" id="IPR036957">
    <property type="entry name" value="Znf_PARP_sf"/>
</dbReference>
<feature type="domain" description="WGR" evidence="16">
    <location>
        <begin position="515"/>
        <end position="557"/>
    </location>
</feature>
<evidence type="ECO:0000256" key="11">
    <source>
        <dbReference type="ARBA" id="ARBA00023242"/>
    </source>
</evidence>
<keyword evidence="8" id="KW-0862">Zinc</keyword>
<dbReference type="InterPro" id="IPR036420">
    <property type="entry name" value="BRCT_dom_sf"/>
</dbReference>
<dbReference type="PANTHER" id="PTHR10459">
    <property type="entry name" value="DNA LIGASE"/>
    <property type="match status" value="1"/>
</dbReference>
<evidence type="ECO:0000256" key="4">
    <source>
        <dbReference type="ARBA" id="ARBA00022679"/>
    </source>
</evidence>
<evidence type="ECO:0000256" key="3">
    <source>
        <dbReference type="ARBA" id="ARBA00022676"/>
    </source>
</evidence>
<feature type="non-terminal residue" evidence="18">
    <location>
        <position position="557"/>
    </location>
</feature>
<dbReference type="Pfam" id="PF21728">
    <property type="entry name" value="PADR1_N"/>
    <property type="match status" value="1"/>
</dbReference>
<feature type="domain" description="BRCT" evidence="15">
    <location>
        <begin position="366"/>
        <end position="443"/>
    </location>
</feature>
<dbReference type="PROSITE" id="PS52007">
    <property type="entry name" value="PADR1"/>
    <property type="match status" value="1"/>
</dbReference>
<dbReference type="SMART" id="SM01335">
    <property type="entry name" value="PADR1"/>
    <property type="match status" value="1"/>
</dbReference>
<dbReference type="InterPro" id="IPR008893">
    <property type="entry name" value="WGR_domain"/>
</dbReference>
<evidence type="ECO:0000256" key="10">
    <source>
        <dbReference type="ARBA" id="ARBA00023125"/>
    </source>
</evidence>